<comment type="catalytic activity">
    <reaction evidence="7">
        <text>glycerol + ATP = sn-glycerol 3-phosphate + ADP + H(+)</text>
        <dbReference type="Rhea" id="RHEA:21644"/>
        <dbReference type="ChEBI" id="CHEBI:15378"/>
        <dbReference type="ChEBI" id="CHEBI:17754"/>
        <dbReference type="ChEBI" id="CHEBI:30616"/>
        <dbReference type="ChEBI" id="CHEBI:57597"/>
        <dbReference type="ChEBI" id="CHEBI:456216"/>
        <dbReference type="EC" id="2.7.1.30"/>
    </reaction>
</comment>
<feature type="binding site" evidence="7">
    <location>
        <position position="83"/>
    </location>
    <ligand>
        <name>sn-glycerol 3-phosphate</name>
        <dbReference type="ChEBI" id="CHEBI:57597"/>
    </ligand>
</feature>
<feature type="binding site" evidence="7">
    <location>
        <position position="134"/>
    </location>
    <ligand>
        <name>glycerol</name>
        <dbReference type="ChEBI" id="CHEBI:17754"/>
    </ligand>
</feature>
<feature type="binding site" evidence="7">
    <location>
        <position position="413"/>
    </location>
    <ligand>
        <name>ADP</name>
        <dbReference type="ChEBI" id="CHEBI:456216"/>
    </ligand>
</feature>
<comment type="caution">
    <text evidence="10">The sequence shown here is derived from an EMBL/GenBank/DDBJ whole genome shotgun (WGS) entry which is preliminary data.</text>
</comment>
<dbReference type="InterPro" id="IPR018485">
    <property type="entry name" value="FGGY_C"/>
</dbReference>
<dbReference type="NCBIfam" id="TIGR01311">
    <property type="entry name" value="glycerol_kin"/>
    <property type="match status" value="1"/>
</dbReference>
<comment type="similarity">
    <text evidence="1 7">Belongs to the FGGY kinase family.</text>
</comment>
<dbReference type="InterPro" id="IPR043129">
    <property type="entry name" value="ATPase_NBD"/>
</dbReference>
<evidence type="ECO:0000259" key="8">
    <source>
        <dbReference type="Pfam" id="PF00370"/>
    </source>
</evidence>
<evidence type="ECO:0000313" key="10">
    <source>
        <dbReference type="EMBL" id="KGE77134.1"/>
    </source>
</evidence>
<dbReference type="Gene3D" id="3.30.420.40">
    <property type="match status" value="2"/>
</dbReference>
<protein>
    <recommendedName>
        <fullName evidence="7">Glycerol kinase</fullName>
        <ecNumber evidence="7">2.7.1.30</ecNumber>
    </recommendedName>
    <alternativeName>
        <fullName evidence="7">ATP:glycerol 3-phosphotransferase</fullName>
    </alternativeName>
    <alternativeName>
        <fullName evidence="7">Glycerokinase</fullName>
        <shortName evidence="7">GK</shortName>
    </alternativeName>
</protein>
<feature type="binding site" evidence="7">
    <location>
        <position position="83"/>
    </location>
    <ligand>
        <name>glycerol</name>
        <dbReference type="ChEBI" id="CHEBI:17754"/>
    </ligand>
</feature>
<evidence type="ECO:0000256" key="5">
    <source>
        <dbReference type="ARBA" id="ARBA00022798"/>
    </source>
</evidence>
<feature type="binding site" evidence="7">
    <location>
        <position position="12"/>
    </location>
    <ligand>
        <name>ATP</name>
        <dbReference type="ChEBI" id="CHEBI:30616"/>
    </ligand>
</feature>
<feature type="binding site" evidence="7">
    <location>
        <position position="82"/>
    </location>
    <ligand>
        <name>glycerol</name>
        <dbReference type="ChEBI" id="CHEBI:17754"/>
    </ligand>
</feature>
<evidence type="ECO:0000313" key="11">
    <source>
        <dbReference type="Proteomes" id="UP000029721"/>
    </source>
</evidence>
<dbReference type="EMBL" id="JOKD01000053">
    <property type="protein sequence ID" value="KGE77134.1"/>
    <property type="molecule type" value="Genomic_DNA"/>
</dbReference>
<feature type="binding site" evidence="7">
    <location>
        <position position="265"/>
    </location>
    <ligand>
        <name>ADP</name>
        <dbReference type="ChEBI" id="CHEBI:456216"/>
    </ligand>
</feature>
<dbReference type="PIRSF" id="PIRSF000538">
    <property type="entry name" value="GlpK"/>
    <property type="match status" value="1"/>
</dbReference>
<dbReference type="Pfam" id="PF02782">
    <property type="entry name" value="FGGY_C"/>
    <property type="match status" value="1"/>
</dbReference>
<evidence type="ECO:0000256" key="2">
    <source>
        <dbReference type="ARBA" id="ARBA00022679"/>
    </source>
</evidence>
<accession>A0ABR4WRD0</accession>
<dbReference type="Pfam" id="PF00370">
    <property type="entry name" value="FGGY_N"/>
    <property type="match status" value="1"/>
</dbReference>
<feature type="binding site" evidence="7">
    <location>
        <position position="308"/>
    </location>
    <ligand>
        <name>ATP</name>
        <dbReference type="ChEBI" id="CHEBI:30616"/>
    </ligand>
</feature>
<feature type="binding site" evidence="7">
    <location>
        <position position="312"/>
    </location>
    <ligand>
        <name>ATP</name>
        <dbReference type="ChEBI" id="CHEBI:30616"/>
    </ligand>
</feature>
<keyword evidence="3 7" id="KW-0547">Nucleotide-binding</keyword>
<dbReference type="Proteomes" id="UP000029721">
    <property type="component" value="Unassembled WGS sequence"/>
</dbReference>
<comment type="function">
    <text evidence="7">Key enzyme in the regulation of glycerol uptake and metabolism. Catalyzes the phosphorylation of glycerol to yield sn-glycerol 3-phosphate.</text>
</comment>
<evidence type="ECO:0000256" key="7">
    <source>
        <dbReference type="HAMAP-Rule" id="MF_00186"/>
    </source>
</evidence>
<evidence type="ECO:0000256" key="1">
    <source>
        <dbReference type="ARBA" id="ARBA00009156"/>
    </source>
</evidence>
<gene>
    <name evidence="7" type="primary">glpK</name>
    <name evidence="10" type="ORF">FP66_12110</name>
</gene>
<feature type="domain" description="Carbohydrate kinase FGGY N-terminal" evidence="8">
    <location>
        <begin position="4"/>
        <end position="250"/>
    </location>
</feature>
<feature type="binding site" evidence="7">
    <location>
        <position position="244"/>
    </location>
    <ligand>
        <name>glycerol</name>
        <dbReference type="ChEBI" id="CHEBI:17754"/>
    </ligand>
</feature>
<dbReference type="EC" id="2.7.1.30" evidence="7"/>
<comment type="activity regulation">
    <text evidence="7">Inhibited by fructose 1,6-bisphosphate (FBP).</text>
</comment>
<feature type="binding site" evidence="7">
    <location>
        <position position="16"/>
    </location>
    <ligand>
        <name>ADP</name>
        <dbReference type="ChEBI" id="CHEBI:456216"/>
    </ligand>
</feature>
<reference evidence="10 11" key="1">
    <citation type="submission" date="2014-06" db="EMBL/GenBank/DDBJ databases">
        <title>Draft genome sequence of an extremely salt tolerant bacteria Halomonas salina/CIFRI 1.</title>
        <authorList>
            <person name="Behera B.D."/>
            <person name="Meena D.K."/>
            <person name="Das P."/>
            <person name="Maharana J."/>
            <person name="Paria P."/>
            <person name="Sharma A.P."/>
            <person name="Shamsudheen K.V."/>
            <person name="Rijit J."/>
            <person name="Dixit V."/>
            <person name="Verma A."/>
            <person name="Scaria V."/>
            <person name="Sivasubbu S."/>
        </authorList>
    </citation>
    <scope>NUCLEOTIDE SEQUENCE [LARGE SCALE GENOMIC DNA]</scope>
    <source>
        <strain evidence="10 11">CIFRI 1</strain>
    </source>
</reference>
<sequence length="502" mass="54885">MASYLLAIDQGTTSSRAILFDRESRGIAMAQREFPQQFPADGWVEHDPEAIWESVLATCREVIAEQGVAIEEIAGIGITNQRETTLLWDRETGKPLHDAIVWQDRRTAEHCQRLRDAGHAELVQARTGLLIDPYFSATKLAWLLDNVEGARERAERGELAFGTVDTFLIWRLTGGRVHATDATNASRTALFDIHSQRWDPDLMALFDIPASLLPEVKDSSDDFGRTNAHWFGGELPIAGVAGDQQAALVGQACFSPGMGKSTYGTGCFMIVNTGLQAEVSRNRLLTTVGYRLNGVPTYAMEGSIFVAGATVQWLRDGLKLFADASETEALARETSSGHGVYLVPAFTGLGAPHWDPKARGAILGLTRDTGIADIVAAGLQAVCYQTRDLQVCMSDDMRTPPGTLRVDGGMVVNGWVMQFLADMLGVQVDRPGILETTALGAAYLAGLRLGWYRDLEEIAALWQSERSFFPSMEEGERERLYSGWLEAVERVRCDPEGAAPSS</sequence>
<dbReference type="HAMAP" id="MF_00186">
    <property type="entry name" value="Glycerol_kin"/>
    <property type="match status" value="1"/>
</dbReference>
<keyword evidence="6 7" id="KW-0067">ATP-binding</keyword>
<keyword evidence="2 7" id="KW-0808">Transferase</keyword>
<feature type="binding site" evidence="7">
    <location>
        <position position="243"/>
    </location>
    <ligand>
        <name>glycerol</name>
        <dbReference type="ChEBI" id="CHEBI:17754"/>
    </ligand>
</feature>
<feature type="binding site" evidence="7">
    <location>
        <position position="243"/>
    </location>
    <ligand>
        <name>sn-glycerol 3-phosphate</name>
        <dbReference type="ChEBI" id="CHEBI:57597"/>
    </ligand>
</feature>
<feature type="binding site" evidence="7">
    <location>
        <position position="13"/>
    </location>
    <ligand>
        <name>ATP</name>
        <dbReference type="ChEBI" id="CHEBI:30616"/>
    </ligand>
</feature>
<evidence type="ECO:0000256" key="4">
    <source>
        <dbReference type="ARBA" id="ARBA00022777"/>
    </source>
</evidence>
<feature type="binding site" evidence="7">
    <location>
        <position position="12"/>
    </location>
    <ligand>
        <name>ADP</name>
        <dbReference type="ChEBI" id="CHEBI:456216"/>
    </ligand>
</feature>
<feature type="binding site" evidence="7">
    <location>
        <position position="308"/>
    </location>
    <ligand>
        <name>ADP</name>
        <dbReference type="ChEBI" id="CHEBI:456216"/>
    </ligand>
</feature>
<dbReference type="NCBIfam" id="NF000756">
    <property type="entry name" value="PRK00047.1"/>
    <property type="match status" value="1"/>
</dbReference>
<feature type="domain" description="Carbohydrate kinase FGGY C-terminal" evidence="9">
    <location>
        <begin position="261"/>
        <end position="446"/>
    </location>
</feature>
<dbReference type="PANTHER" id="PTHR10196">
    <property type="entry name" value="SUGAR KINASE"/>
    <property type="match status" value="1"/>
</dbReference>
<feature type="binding site" evidence="7">
    <location>
        <position position="265"/>
    </location>
    <ligand>
        <name>ATP</name>
        <dbReference type="ChEBI" id="CHEBI:30616"/>
    </ligand>
</feature>
<feature type="binding site" evidence="7">
    <location>
        <position position="12"/>
    </location>
    <ligand>
        <name>sn-glycerol 3-phosphate</name>
        <dbReference type="ChEBI" id="CHEBI:57597"/>
    </ligand>
</feature>
<comment type="pathway">
    <text evidence="7">Polyol metabolism; glycerol degradation via glycerol kinase pathway; sn-glycerol 3-phosphate from glycerol: step 1/1.</text>
</comment>
<feature type="binding site" evidence="7">
    <location>
        <position position="82"/>
    </location>
    <ligand>
        <name>sn-glycerol 3-phosphate</name>
        <dbReference type="ChEBI" id="CHEBI:57597"/>
    </ligand>
</feature>
<dbReference type="PANTHER" id="PTHR10196:SF78">
    <property type="entry name" value="GLYCEROL KINASE"/>
    <property type="match status" value="1"/>
</dbReference>
<keyword evidence="11" id="KW-1185">Reference proteome</keyword>
<feature type="binding site" evidence="7">
    <location>
        <position position="409"/>
    </location>
    <ligand>
        <name>ADP</name>
        <dbReference type="ChEBI" id="CHEBI:456216"/>
    </ligand>
</feature>
<dbReference type="InterPro" id="IPR018483">
    <property type="entry name" value="Carb_kinase_FGGY_CS"/>
</dbReference>
<keyword evidence="4 7" id="KW-0418">Kinase</keyword>
<dbReference type="RefSeq" id="WP_035598634.1">
    <property type="nucleotide sequence ID" value="NZ_JOKD01000053.1"/>
</dbReference>
<dbReference type="InterPro" id="IPR005999">
    <property type="entry name" value="Glycerol_kin"/>
</dbReference>
<dbReference type="InterPro" id="IPR018484">
    <property type="entry name" value="FGGY_N"/>
</dbReference>
<keyword evidence="5 7" id="KW-0319">Glycerol metabolism</keyword>
<feature type="binding site" evidence="7">
    <location>
        <position position="409"/>
    </location>
    <ligand>
        <name>ATP</name>
        <dbReference type="ChEBI" id="CHEBI:30616"/>
    </ligand>
</feature>
<evidence type="ECO:0000259" key="9">
    <source>
        <dbReference type="Pfam" id="PF02782"/>
    </source>
</evidence>
<dbReference type="SUPFAM" id="SSF53067">
    <property type="entry name" value="Actin-like ATPase domain"/>
    <property type="match status" value="2"/>
</dbReference>
<dbReference type="PROSITE" id="PS00933">
    <property type="entry name" value="FGGY_KINASES_1"/>
    <property type="match status" value="1"/>
</dbReference>
<evidence type="ECO:0000256" key="6">
    <source>
        <dbReference type="ARBA" id="ARBA00022840"/>
    </source>
</evidence>
<dbReference type="InterPro" id="IPR000577">
    <property type="entry name" value="Carb_kinase_FGGY"/>
</dbReference>
<dbReference type="CDD" id="cd07786">
    <property type="entry name" value="FGGY_EcGK_like"/>
    <property type="match status" value="1"/>
</dbReference>
<proteinExistence type="inferred from homology"/>
<feature type="binding site" evidence="7">
    <location>
        <position position="14"/>
    </location>
    <ligand>
        <name>ATP</name>
        <dbReference type="ChEBI" id="CHEBI:30616"/>
    </ligand>
</feature>
<feature type="binding site" evidence="7">
    <location>
        <position position="134"/>
    </location>
    <ligand>
        <name>sn-glycerol 3-phosphate</name>
        <dbReference type="ChEBI" id="CHEBI:57597"/>
    </ligand>
</feature>
<name>A0ABR4WRD0_9GAMM</name>
<organism evidence="10 11">
    <name type="scientific">Halomonas salina</name>
    <dbReference type="NCBI Taxonomy" id="42565"/>
    <lineage>
        <taxon>Bacteria</taxon>
        <taxon>Pseudomonadati</taxon>
        <taxon>Pseudomonadota</taxon>
        <taxon>Gammaproteobacteria</taxon>
        <taxon>Oceanospirillales</taxon>
        <taxon>Halomonadaceae</taxon>
        <taxon>Halomonas</taxon>
    </lineage>
</organism>
<dbReference type="GO" id="GO:0016301">
    <property type="term" value="F:kinase activity"/>
    <property type="evidence" value="ECO:0007669"/>
    <property type="project" value="UniProtKB-KW"/>
</dbReference>
<evidence type="ECO:0000256" key="3">
    <source>
        <dbReference type="ARBA" id="ARBA00022741"/>
    </source>
</evidence>